<dbReference type="SMART" id="SM00382">
    <property type="entry name" value="AAA"/>
    <property type="match status" value="1"/>
</dbReference>
<sequence length="411" mass="46364">MPNHQAIFLSNEVNKQAFIQQILSQKAIGILVDFNELEGTLFSKIKVDEILDEEDRHGFTEVTKSQNRSLKSMSSGEQKKALLDYLMATKVDYIILDNPFDNLDVKIRESLLNKLIEVQNQVVLIQIIHRKRDLLPFINNFIAVENDNKFHICANSEEFMKVEEENLLVGNIPNTTHIYSELKNELIVFDKVNVSYNERPILKDITWTIGKGEFWHLIGPNGAGKTTILSMITGDNPKGYGQSLFLFGRKKGSGETVWDIKDKIGYVTPSMTDLFSTRHTLEQMVVSGFYDSIGLYVNPSDLNVKLAKEWLALVNMSHLANTLFCFLTSGQQRLALILRAMVKHPPLMILDEAIAGLDDHNTRLAIALINKIANETNTTILYVSHRNEEGLNPKSVFTLNPSENGSVGVKS</sequence>
<dbReference type="InterPro" id="IPR003439">
    <property type="entry name" value="ABC_transporter-like_ATP-bd"/>
</dbReference>
<dbReference type="Proteomes" id="UP000245489">
    <property type="component" value="Unassembled WGS sequence"/>
</dbReference>
<dbReference type="PROSITE" id="PS50893">
    <property type="entry name" value="ABC_TRANSPORTER_2"/>
    <property type="match status" value="1"/>
</dbReference>
<dbReference type="GO" id="GO:0016887">
    <property type="term" value="F:ATP hydrolysis activity"/>
    <property type="evidence" value="ECO:0007669"/>
    <property type="project" value="InterPro"/>
</dbReference>
<protein>
    <submittedName>
        <fullName evidence="5">Molybdate transport system ATP-binding protein</fullName>
    </submittedName>
</protein>
<dbReference type="InterPro" id="IPR003593">
    <property type="entry name" value="AAA+_ATPase"/>
</dbReference>
<feature type="domain" description="ABC transporter" evidence="4">
    <location>
        <begin position="187"/>
        <end position="409"/>
    </location>
</feature>
<dbReference type="SUPFAM" id="SSF52540">
    <property type="entry name" value="P-loop containing nucleoside triphosphate hydrolases"/>
    <property type="match status" value="2"/>
</dbReference>
<keyword evidence="6" id="KW-1185">Reference proteome</keyword>
<dbReference type="InterPro" id="IPR027417">
    <property type="entry name" value="P-loop_NTPase"/>
</dbReference>
<keyword evidence="2" id="KW-0547">Nucleotide-binding</keyword>
<dbReference type="RefSeq" id="WP_109743119.1">
    <property type="nucleotide sequence ID" value="NZ_QGGO01000011.1"/>
</dbReference>
<evidence type="ECO:0000256" key="2">
    <source>
        <dbReference type="ARBA" id="ARBA00022741"/>
    </source>
</evidence>
<evidence type="ECO:0000313" key="6">
    <source>
        <dbReference type="Proteomes" id="UP000245489"/>
    </source>
</evidence>
<evidence type="ECO:0000259" key="4">
    <source>
        <dbReference type="PROSITE" id="PS50893"/>
    </source>
</evidence>
<name>A0A316E843_9BACT</name>
<evidence type="ECO:0000256" key="3">
    <source>
        <dbReference type="ARBA" id="ARBA00022840"/>
    </source>
</evidence>
<reference evidence="5 6" key="1">
    <citation type="submission" date="2018-05" db="EMBL/GenBank/DDBJ databases">
        <title>Genomic Encyclopedia of Archaeal and Bacterial Type Strains, Phase II (KMG-II): from individual species to whole genera.</title>
        <authorList>
            <person name="Goeker M."/>
        </authorList>
    </citation>
    <scope>NUCLEOTIDE SEQUENCE [LARGE SCALE GENOMIC DNA]</scope>
    <source>
        <strain evidence="5 6">DSM 22214</strain>
    </source>
</reference>
<dbReference type="EMBL" id="QGGO01000011">
    <property type="protein sequence ID" value="PWK26541.1"/>
    <property type="molecule type" value="Genomic_DNA"/>
</dbReference>
<dbReference type="Pfam" id="PF00005">
    <property type="entry name" value="ABC_tran"/>
    <property type="match status" value="1"/>
</dbReference>
<dbReference type="Gene3D" id="3.40.50.300">
    <property type="entry name" value="P-loop containing nucleotide triphosphate hydrolases"/>
    <property type="match status" value="2"/>
</dbReference>
<dbReference type="AlphaFoldDB" id="A0A316E843"/>
<comment type="caution">
    <text evidence="5">The sequence shown here is derived from an EMBL/GenBank/DDBJ whole genome shotgun (WGS) entry which is preliminary data.</text>
</comment>
<evidence type="ECO:0000256" key="1">
    <source>
        <dbReference type="ARBA" id="ARBA00022448"/>
    </source>
</evidence>
<dbReference type="OrthoDB" id="9789994at2"/>
<organism evidence="5 6">
    <name type="scientific">Arcicella aurantiaca</name>
    <dbReference type="NCBI Taxonomy" id="591202"/>
    <lineage>
        <taxon>Bacteria</taxon>
        <taxon>Pseudomonadati</taxon>
        <taxon>Bacteroidota</taxon>
        <taxon>Cytophagia</taxon>
        <taxon>Cytophagales</taxon>
        <taxon>Flectobacillaceae</taxon>
        <taxon>Arcicella</taxon>
    </lineage>
</organism>
<gene>
    <name evidence="5" type="ORF">LV89_02389</name>
</gene>
<keyword evidence="1" id="KW-0813">Transport</keyword>
<accession>A0A316E843</accession>
<keyword evidence="3 5" id="KW-0067">ATP-binding</keyword>
<dbReference type="GO" id="GO:0005524">
    <property type="term" value="F:ATP binding"/>
    <property type="evidence" value="ECO:0007669"/>
    <property type="project" value="UniProtKB-KW"/>
</dbReference>
<dbReference type="PANTHER" id="PTHR42734">
    <property type="entry name" value="METAL TRANSPORT SYSTEM ATP-BINDING PROTEIN TM_0124-RELATED"/>
    <property type="match status" value="1"/>
</dbReference>
<dbReference type="InterPro" id="IPR050153">
    <property type="entry name" value="Metal_Ion_Import_ABC"/>
</dbReference>
<evidence type="ECO:0000313" key="5">
    <source>
        <dbReference type="EMBL" id="PWK26541.1"/>
    </source>
</evidence>
<proteinExistence type="predicted"/>